<keyword evidence="3" id="KW-1185">Reference proteome</keyword>
<dbReference type="VEuPathDB" id="TrichDB:TVAG_067420"/>
<dbReference type="RefSeq" id="XP_001328960.1">
    <property type="nucleotide sequence ID" value="XM_001328925.1"/>
</dbReference>
<evidence type="ECO:0000313" key="3">
    <source>
        <dbReference type="Proteomes" id="UP000001542"/>
    </source>
</evidence>
<dbReference type="Proteomes" id="UP000001542">
    <property type="component" value="Unassembled WGS sequence"/>
</dbReference>
<dbReference type="VEuPathDB" id="TrichDB:TVAGG3_0079980"/>
<feature type="coiled-coil region" evidence="1">
    <location>
        <begin position="197"/>
        <end position="339"/>
    </location>
</feature>
<dbReference type="KEGG" id="tva:4774748"/>
<dbReference type="EMBL" id="DS113239">
    <property type="protein sequence ID" value="EAY16737.1"/>
    <property type="molecule type" value="Genomic_DNA"/>
</dbReference>
<keyword evidence="1" id="KW-0175">Coiled coil</keyword>
<reference evidence="2" key="1">
    <citation type="submission" date="2006-10" db="EMBL/GenBank/DDBJ databases">
        <authorList>
            <person name="Amadeo P."/>
            <person name="Zhao Q."/>
            <person name="Wortman J."/>
            <person name="Fraser-Liggett C."/>
            <person name="Carlton J."/>
        </authorList>
    </citation>
    <scope>NUCLEOTIDE SEQUENCE</scope>
    <source>
        <strain evidence="2">G3</strain>
    </source>
</reference>
<sequence>MAKQIVERNQAFVEKVIKENETLLLAYDQLKQELAETKFELNNCKKNTLKEIEPRIQKLLDDHKAELAKQKETISAKYEADIAQLNSDFEKKRLILVQQNADTEERCHQKLIKLKERALGREKEIKDVMSKRVEEVYAKIEEAKQQAKREEEIARTAWQKLITDKIRAEFQEKAEQDANRIKSRQEKMLMDVVGKLEADAHDEANQLKAQLEKEKQEHKIVETRLRSRIENLEQTINTMKESDKSEKHSLEEKILDLNSQISKCRCNEYRDEIKTLNNQINDYKNQIQQLILKQNSSKNAENQQMQQIKQENSNLNKKIQDLQEQINQINDQHKNELSLIAERVKKTVELKDARIQQLIGQIEKLTGHPI</sequence>
<gene>
    <name evidence="2" type="ORF">TVAG_067420</name>
</gene>
<name>A2DSF8_TRIV3</name>
<feature type="coiled-coil region" evidence="1">
    <location>
        <begin position="13"/>
        <end position="47"/>
    </location>
</feature>
<dbReference type="AlphaFoldDB" id="A2DSF8"/>
<dbReference type="InParanoid" id="A2DSF8"/>
<protein>
    <submittedName>
        <fullName evidence="2">Uncharacterized protein</fullName>
    </submittedName>
</protein>
<evidence type="ECO:0000256" key="1">
    <source>
        <dbReference type="SAM" id="Coils"/>
    </source>
</evidence>
<feature type="coiled-coil region" evidence="1">
    <location>
        <begin position="126"/>
        <end position="157"/>
    </location>
</feature>
<dbReference type="Gene3D" id="1.10.287.1490">
    <property type="match status" value="1"/>
</dbReference>
<proteinExistence type="predicted"/>
<evidence type="ECO:0000313" key="2">
    <source>
        <dbReference type="EMBL" id="EAY16737.1"/>
    </source>
</evidence>
<dbReference type="OrthoDB" id="10608438at2759"/>
<organism evidence="2 3">
    <name type="scientific">Trichomonas vaginalis (strain ATCC PRA-98 / G3)</name>
    <dbReference type="NCBI Taxonomy" id="412133"/>
    <lineage>
        <taxon>Eukaryota</taxon>
        <taxon>Metamonada</taxon>
        <taxon>Parabasalia</taxon>
        <taxon>Trichomonadida</taxon>
        <taxon>Trichomonadidae</taxon>
        <taxon>Trichomonas</taxon>
    </lineage>
</organism>
<dbReference type="SMR" id="A2DSF8"/>
<reference evidence="2" key="2">
    <citation type="journal article" date="2007" name="Science">
        <title>Draft genome sequence of the sexually transmitted pathogen Trichomonas vaginalis.</title>
        <authorList>
            <person name="Carlton J.M."/>
            <person name="Hirt R.P."/>
            <person name="Silva J.C."/>
            <person name="Delcher A.L."/>
            <person name="Schatz M."/>
            <person name="Zhao Q."/>
            <person name="Wortman J.R."/>
            <person name="Bidwell S.L."/>
            <person name="Alsmark U.C.M."/>
            <person name="Besteiro S."/>
            <person name="Sicheritz-Ponten T."/>
            <person name="Noel C.J."/>
            <person name="Dacks J.B."/>
            <person name="Foster P.G."/>
            <person name="Simillion C."/>
            <person name="Van de Peer Y."/>
            <person name="Miranda-Saavedra D."/>
            <person name="Barton G.J."/>
            <person name="Westrop G.D."/>
            <person name="Mueller S."/>
            <person name="Dessi D."/>
            <person name="Fiori P.L."/>
            <person name="Ren Q."/>
            <person name="Paulsen I."/>
            <person name="Zhang H."/>
            <person name="Bastida-Corcuera F.D."/>
            <person name="Simoes-Barbosa A."/>
            <person name="Brown M.T."/>
            <person name="Hayes R.D."/>
            <person name="Mukherjee M."/>
            <person name="Okumura C.Y."/>
            <person name="Schneider R."/>
            <person name="Smith A.J."/>
            <person name="Vanacova S."/>
            <person name="Villalvazo M."/>
            <person name="Haas B.J."/>
            <person name="Pertea M."/>
            <person name="Feldblyum T.V."/>
            <person name="Utterback T.R."/>
            <person name="Shu C.L."/>
            <person name="Osoegawa K."/>
            <person name="de Jong P.J."/>
            <person name="Hrdy I."/>
            <person name="Horvathova L."/>
            <person name="Zubacova Z."/>
            <person name="Dolezal P."/>
            <person name="Malik S.B."/>
            <person name="Logsdon J.M. Jr."/>
            <person name="Henze K."/>
            <person name="Gupta A."/>
            <person name="Wang C.C."/>
            <person name="Dunne R.L."/>
            <person name="Upcroft J.A."/>
            <person name="Upcroft P."/>
            <person name="White O."/>
            <person name="Salzberg S.L."/>
            <person name="Tang P."/>
            <person name="Chiu C.-H."/>
            <person name="Lee Y.-S."/>
            <person name="Embley T.M."/>
            <person name="Coombs G.H."/>
            <person name="Mottram J.C."/>
            <person name="Tachezy J."/>
            <person name="Fraser-Liggett C.M."/>
            <person name="Johnson P.J."/>
        </authorList>
    </citation>
    <scope>NUCLEOTIDE SEQUENCE [LARGE SCALE GENOMIC DNA]</scope>
    <source>
        <strain evidence="2">G3</strain>
    </source>
</reference>
<accession>A2DSF8</accession>